<gene>
    <name evidence="2" type="ORF">PDESU_05402</name>
</gene>
<dbReference type="PANTHER" id="PTHR42983">
    <property type="entry name" value="DINITROGENASE IRON-MOLYBDENUM COFACTOR PROTEIN-RELATED"/>
    <property type="match status" value="1"/>
</dbReference>
<evidence type="ECO:0000259" key="1">
    <source>
        <dbReference type="Pfam" id="PF02579"/>
    </source>
</evidence>
<dbReference type="EMBL" id="CAAHFG010000004">
    <property type="protein sequence ID" value="VGO16810.1"/>
    <property type="molecule type" value="Genomic_DNA"/>
</dbReference>
<keyword evidence="3" id="KW-1185">Reference proteome</keyword>
<dbReference type="AlphaFoldDB" id="A0A6C2U9U3"/>
<dbReference type="Proteomes" id="UP000366872">
    <property type="component" value="Unassembled WGS sequence"/>
</dbReference>
<name>A0A6C2U9U3_PONDE</name>
<dbReference type="InterPro" id="IPR033913">
    <property type="entry name" value="MTH1175_dom"/>
</dbReference>
<reference evidence="2 3" key="1">
    <citation type="submission" date="2019-04" db="EMBL/GenBank/DDBJ databases">
        <authorList>
            <person name="Van Vliet M D."/>
        </authorList>
    </citation>
    <scope>NUCLEOTIDE SEQUENCE [LARGE SCALE GENOMIC DNA]</scope>
    <source>
        <strain evidence="2 3">F1</strain>
    </source>
</reference>
<proteinExistence type="predicted"/>
<accession>A0A6C2U9U3</accession>
<feature type="domain" description="Dinitrogenase iron-molybdenum cofactor biosynthesis" evidence="1">
    <location>
        <begin position="13"/>
        <end position="103"/>
    </location>
</feature>
<dbReference type="InterPro" id="IPR003731">
    <property type="entry name" value="Di-Nase_FeMo-co_biosynth"/>
</dbReference>
<sequence length="120" mass="12689">MKIAITTAGDNLDAAVDTRFGRAPQFLIYHSKTGSFTIRKNTQNLNAAQGAGIQSAVNLTDEQVDCVITGNCGPKAYATLDAAGIKVYTCSGTTVGEAIEMLKRNELKPSAEANVEGHWA</sequence>
<dbReference type="Gene3D" id="3.30.420.130">
    <property type="entry name" value="Dinitrogenase iron-molybdenum cofactor biosynthesis domain"/>
    <property type="match status" value="1"/>
</dbReference>
<dbReference type="PANTHER" id="PTHR42983:SF1">
    <property type="entry name" value="IRON-MOLYBDENUM PROTEIN"/>
    <property type="match status" value="1"/>
</dbReference>
<evidence type="ECO:0000313" key="3">
    <source>
        <dbReference type="Proteomes" id="UP000366872"/>
    </source>
</evidence>
<dbReference type="RefSeq" id="WP_136082332.1">
    <property type="nucleotide sequence ID" value="NZ_CAAHFG010000004.1"/>
</dbReference>
<dbReference type="Pfam" id="PF02579">
    <property type="entry name" value="Nitro_FeMo-Co"/>
    <property type="match status" value="1"/>
</dbReference>
<protein>
    <recommendedName>
        <fullName evidence="1">Dinitrogenase iron-molybdenum cofactor biosynthesis domain-containing protein</fullName>
    </recommendedName>
</protein>
<dbReference type="SUPFAM" id="SSF53146">
    <property type="entry name" value="Nitrogenase accessory factor-like"/>
    <property type="match status" value="1"/>
</dbReference>
<dbReference type="InterPro" id="IPR036105">
    <property type="entry name" value="DiNase_FeMo-co_biosyn_sf"/>
</dbReference>
<evidence type="ECO:0000313" key="2">
    <source>
        <dbReference type="EMBL" id="VGO16810.1"/>
    </source>
</evidence>
<organism evidence="2 3">
    <name type="scientific">Pontiella desulfatans</name>
    <dbReference type="NCBI Taxonomy" id="2750659"/>
    <lineage>
        <taxon>Bacteria</taxon>
        <taxon>Pseudomonadati</taxon>
        <taxon>Kiritimatiellota</taxon>
        <taxon>Kiritimatiellia</taxon>
        <taxon>Kiritimatiellales</taxon>
        <taxon>Pontiellaceae</taxon>
        <taxon>Pontiella</taxon>
    </lineage>
</organism>
<dbReference type="CDD" id="cd00851">
    <property type="entry name" value="MTH1175"/>
    <property type="match status" value="1"/>
</dbReference>